<accession>A0ABP3U155</accession>
<feature type="chain" id="PRO_5046460046" description="Outer membrane protein beta-barrel domain-containing protein" evidence="1">
    <location>
        <begin position="20"/>
        <end position="211"/>
    </location>
</feature>
<dbReference type="SUPFAM" id="SSF56925">
    <property type="entry name" value="OMPA-like"/>
    <property type="match status" value="1"/>
</dbReference>
<dbReference type="InterPro" id="IPR011250">
    <property type="entry name" value="OMP/PagP_B-barrel"/>
</dbReference>
<dbReference type="EMBL" id="BAAAGE010000002">
    <property type="protein sequence ID" value="GAA0720112.1"/>
    <property type="molecule type" value="Genomic_DNA"/>
</dbReference>
<dbReference type="RefSeq" id="WP_343912177.1">
    <property type="nucleotide sequence ID" value="NZ_BAAAGE010000002.1"/>
</dbReference>
<comment type="caution">
    <text evidence="2">The sequence shown here is derived from an EMBL/GenBank/DDBJ whole genome shotgun (WGS) entry which is preliminary data.</text>
</comment>
<keyword evidence="3" id="KW-1185">Reference proteome</keyword>
<protein>
    <recommendedName>
        <fullName evidence="4">Outer membrane protein beta-barrel domain-containing protein</fullName>
    </recommendedName>
</protein>
<evidence type="ECO:0000313" key="2">
    <source>
        <dbReference type="EMBL" id="GAA0720112.1"/>
    </source>
</evidence>
<organism evidence="2 3">
    <name type="scientific">Aquimarina litoralis</name>
    <dbReference type="NCBI Taxonomy" id="584605"/>
    <lineage>
        <taxon>Bacteria</taxon>
        <taxon>Pseudomonadati</taxon>
        <taxon>Bacteroidota</taxon>
        <taxon>Flavobacteriia</taxon>
        <taxon>Flavobacteriales</taxon>
        <taxon>Flavobacteriaceae</taxon>
        <taxon>Aquimarina</taxon>
    </lineage>
</organism>
<name>A0ABP3U155_9FLAO</name>
<evidence type="ECO:0000313" key="3">
    <source>
        <dbReference type="Proteomes" id="UP001501758"/>
    </source>
</evidence>
<feature type="signal peptide" evidence="1">
    <location>
        <begin position="1"/>
        <end position="19"/>
    </location>
</feature>
<proteinExistence type="predicted"/>
<dbReference type="Proteomes" id="UP001501758">
    <property type="component" value="Unassembled WGS sequence"/>
</dbReference>
<sequence length="211" mass="23659">MKKILLFTLFMAFTATSFGQYRWEVSGGPTFSTLNMENFETSTGTGFYISAGYGYLMGVRAKTSFVFSLDLVQRSSEVEGLGDAKALQVGFNPKFRYLFGRGKDRFRAFVNVGPSFRLNTNFEVGELELDSNSYEQLVIGGVYGAGFSQMIGEMFDIFFEAGVMNDFTDNLKGRDDGGNNDGAIVFNTNSTKFFDIYARVGVRFRIYDARR</sequence>
<gene>
    <name evidence="2" type="ORF">GCM10009430_19950</name>
</gene>
<evidence type="ECO:0000256" key="1">
    <source>
        <dbReference type="SAM" id="SignalP"/>
    </source>
</evidence>
<reference evidence="3" key="1">
    <citation type="journal article" date="2019" name="Int. J. Syst. Evol. Microbiol.">
        <title>The Global Catalogue of Microorganisms (GCM) 10K type strain sequencing project: providing services to taxonomists for standard genome sequencing and annotation.</title>
        <authorList>
            <consortium name="The Broad Institute Genomics Platform"/>
            <consortium name="The Broad Institute Genome Sequencing Center for Infectious Disease"/>
            <person name="Wu L."/>
            <person name="Ma J."/>
        </authorList>
    </citation>
    <scope>NUCLEOTIDE SEQUENCE [LARGE SCALE GENOMIC DNA]</scope>
    <source>
        <strain evidence="3">JCM 15974</strain>
    </source>
</reference>
<keyword evidence="1" id="KW-0732">Signal</keyword>
<evidence type="ECO:0008006" key="4">
    <source>
        <dbReference type="Google" id="ProtNLM"/>
    </source>
</evidence>